<dbReference type="Pfam" id="PF16979">
    <property type="entry name" value="SIN1_PH"/>
    <property type="match status" value="1"/>
</dbReference>
<feature type="region of interest" description="Disordered" evidence="2">
    <location>
        <begin position="91"/>
        <end position="297"/>
    </location>
</feature>
<gene>
    <name evidence="5" type="ORF">DNG_03814</name>
</gene>
<evidence type="ECO:0000313" key="5">
    <source>
        <dbReference type="EMBL" id="SPO01067.1"/>
    </source>
</evidence>
<dbReference type="PANTHER" id="PTHR13335">
    <property type="entry name" value="TARGET OF RAPAMYCIN COMPLEX 2 SUBUNIT MAPKAP1"/>
    <property type="match status" value="1"/>
</dbReference>
<dbReference type="Pfam" id="PF16978">
    <property type="entry name" value="CRIM"/>
    <property type="match status" value="1"/>
</dbReference>
<feature type="compositionally biased region" description="Low complexity" evidence="2">
    <location>
        <begin position="672"/>
        <end position="682"/>
    </location>
</feature>
<protein>
    <submittedName>
        <fullName evidence="5">Related to stress activated MAP kinase interacting protein</fullName>
    </submittedName>
</protein>
<dbReference type="Proteomes" id="UP001187682">
    <property type="component" value="Unassembled WGS sequence"/>
</dbReference>
<dbReference type="PANTHER" id="PTHR13335:SF1">
    <property type="entry name" value="TARGET OF RAPAMYCIN COMPLEX 2 SUBUNIT MAPKAP1"/>
    <property type="match status" value="1"/>
</dbReference>
<feature type="compositionally biased region" description="Low complexity" evidence="2">
    <location>
        <begin position="473"/>
        <end position="488"/>
    </location>
</feature>
<evidence type="ECO:0000313" key="6">
    <source>
        <dbReference type="Proteomes" id="UP001187682"/>
    </source>
</evidence>
<name>A0AAE8SUM2_9PEZI</name>
<dbReference type="GO" id="GO:0031932">
    <property type="term" value="C:TORC2 complex"/>
    <property type="evidence" value="ECO:0007669"/>
    <property type="project" value="InterPro"/>
</dbReference>
<dbReference type="InterPro" id="IPR011993">
    <property type="entry name" value="PH-like_dom_sf"/>
</dbReference>
<feature type="compositionally biased region" description="Polar residues" evidence="2">
    <location>
        <begin position="149"/>
        <end position="168"/>
    </location>
</feature>
<dbReference type="GO" id="GO:0016301">
    <property type="term" value="F:kinase activity"/>
    <property type="evidence" value="ECO:0007669"/>
    <property type="project" value="UniProtKB-KW"/>
</dbReference>
<dbReference type="InterPro" id="IPR031313">
    <property type="entry name" value="Sin1_PH_dom"/>
</dbReference>
<feature type="compositionally biased region" description="Basic and acidic residues" evidence="2">
    <location>
        <begin position="213"/>
        <end position="222"/>
    </location>
</feature>
<dbReference type="InterPro" id="IPR031567">
    <property type="entry name" value="CRIM_dom"/>
</dbReference>
<feature type="domain" description="CRIM" evidence="3">
    <location>
        <begin position="339"/>
        <end position="513"/>
    </location>
</feature>
<comment type="caution">
    <text evidence="5">The sequence shown here is derived from an EMBL/GenBank/DDBJ whole genome shotgun (WGS) entry which is preliminary data.</text>
</comment>
<feature type="compositionally biased region" description="Acidic residues" evidence="2">
    <location>
        <begin position="519"/>
        <end position="537"/>
    </location>
</feature>
<organism evidence="5 6">
    <name type="scientific">Cephalotrichum gorgonifer</name>
    <dbReference type="NCBI Taxonomy" id="2041049"/>
    <lineage>
        <taxon>Eukaryota</taxon>
        <taxon>Fungi</taxon>
        <taxon>Dikarya</taxon>
        <taxon>Ascomycota</taxon>
        <taxon>Pezizomycotina</taxon>
        <taxon>Sordariomycetes</taxon>
        <taxon>Hypocreomycetidae</taxon>
        <taxon>Microascales</taxon>
        <taxon>Microascaceae</taxon>
        <taxon>Cephalotrichum</taxon>
    </lineage>
</organism>
<reference evidence="5" key="1">
    <citation type="submission" date="2018-03" db="EMBL/GenBank/DDBJ databases">
        <authorList>
            <person name="Guldener U."/>
        </authorList>
    </citation>
    <scope>NUCLEOTIDE SEQUENCE</scope>
</reference>
<feature type="compositionally biased region" description="Acidic residues" evidence="2">
    <location>
        <begin position="115"/>
        <end position="130"/>
    </location>
</feature>
<feature type="region of interest" description="Disordered" evidence="2">
    <location>
        <begin position="670"/>
        <end position="690"/>
    </location>
</feature>
<dbReference type="FunFam" id="2.30.29.30:FF:000263">
    <property type="entry name" value="Stress activated MAP kinase interacting protein"/>
    <property type="match status" value="1"/>
</dbReference>
<feature type="domain" description="SIN1-type PH" evidence="4">
    <location>
        <begin position="722"/>
        <end position="824"/>
    </location>
</feature>
<keyword evidence="6" id="KW-1185">Reference proteome</keyword>
<dbReference type="GO" id="GO:0038203">
    <property type="term" value="P:TORC2 signaling"/>
    <property type="evidence" value="ECO:0007669"/>
    <property type="project" value="TreeGrafter"/>
</dbReference>
<feature type="region of interest" description="Disordered" evidence="2">
    <location>
        <begin position="508"/>
        <end position="556"/>
    </location>
</feature>
<dbReference type="GO" id="GO:0005546">
    <property type="term" value="F:phosphatidylinositol-4,5-bisphosphate binding"/>
    <property type="evidence" value="ECO:0007669"/>
    <property type="project" value="TreeGrafter"/>
</dbReference>
<feature type="region of interest" description="Disordered" evidence="2">
    <location>
        <begin position="467"/>
        <end position="489"/>
    </location>
</feature>
<accession>A0AAE8SUM2</accession>
<dbReference type="GO" id="GO:0005886">
    <property type="term" value="C:plasma membrane"/>
    <property type="evidence" value="ECO:0007669"/>
    <property type="project" value="TreeGrafter"/>
</dbReference>
<proteinExistence type="inferred from homology"/>
<evidence type="ECO:0000259" key="3">
    <source>
        <dbReference type="Pfam" id="PF16978"/>
    </source>
</evidence>
<dbReference type="EMBL" id="ONZQ02000004">
    <property type="protein sequence ID" value="SPO01067.1"/>
    <property type="molecule type" value="Genomic_DNA"/>
</dbReference>
<evidence type="ECO:0000256" key="2">
    <source>
        <dbReference type="SAM" id="MobiDB-lite"/>
    </source>
</evidence>
<dbReference type="InterPro" id="IPR008828">
    <property type="entry name" value="Sin1/Avo1"/>
</dbReference>
<keyword evidence="5" id="KW-0418">Kinase</keyword>
<dbReference type="GO" id="GO:0005737">
    <property type="term" value="C:cytoplasm"/>
    <property type="evidence" value="ECO:0007669"/>
    <property type="project" value="TreeGrafter"/>
</dbReference>
<dbReference type="AlphaFoldDB" id="A0AAE8SUM2"/>
<feature type="compositionally biased region" description="Basic and acidic residues" evidence="2">
    <location>
        <begin position="185"/>
        <end position="194"/>
    </location>
</feature>
<comment type="similarity">
    <text evidence="1">Belongs to the SIN1 family.</text>
</comment>
<evidence type="ECO:0000256" key="1">
    <source>
        <dbReference type="ARBA" id="ARBA00009407"/>
    </source>
</evidence>
<evidence type="ECO:0000259" key="4">
    <source>
        <dbReference type="Pfam" id="PF16979"/>
    </source>
</evidence>
<sequence length="829" mass="91546">MSVLQTEDLVSYQLRSNYLDDIGDGVGERLITLNDGFLATAPYKAAGWRTNHALSKRSHSPPIPTAIRAEYFQAPRARFALEEEVEDVGLLATSGADTHGPDIATKRRRRREHMEEDDSSDLSDESDEEADSRAGQQIKFAKLPVRSRAGSSPLQSSNLRQYSTTVSSPRAGPGTRRGSQSALEIVKERVRRDTVTSSEVSSENEFDASGSHQHREVAREAGRLAAAKASRRRAKSNDELTGGKLQDSIFHPEDEEESDNSDLDGAFGESIDSTSILDGVENPLPPASPTVQVVGTPPRFTRTSTIRRSHAPQPRVLTALPPPRPLSTIRPVSMAPPVSMLSELLNSKKSKSKPMMPLQRFASLSGQGDTRQPFSLRIYLPFSEDPEDSLKLLMRRDIIDDAGSNPRPVTVVDLLGLSLLRYVEEKKEPPLPAEKLNVNKWILRMVEDGEIEDDFPPLDRRSALSAFTTANNRAGGASSSGPARGPARMRANSKVHDDFALVEASAAEYEENKAATPEYEPEVDMEGGVGEEDEDADATPRRTPQQFPSQLVDSQPRQDPVLTTTYRHRNHLDQPQVAASAAQTLKGHQKLLRINILSADATPGQLVTVDVTTDTWLTQVRDTVCKKRQLDPSWHVFSIAGTQVKMDRPVSSLGAVSELDIIRARPQNIQLSTTGSPGSSSPKMLPFTDGHHQRRWKKDRFMGAHPLAREALREGGELGNGNYKKYTVWRKQPMRIVGMSERILVIDGEYIHIMAASGGKAIEGRAKVTTVHFSNVVGCKVMRKHPTTFKIVVYKATESKRYDFEARNANEAADIVQELKKGISPYREV</sequence>
<feature type="compositionally biased region" description="Polar residues" evidence="2">
    <location>
        <begin position="542"/>
        <end position="556"/>
    </location>
</feature>
<keyword evidence="5" id="KW-0808">Transferase</keyword>
<feature type="compositionally biased region" description="Acidic residues" evidence="2">
    <location>
        <begin position="253"/>
        <end position="262"/>
    </location>
</feature>
<dbReference type="Gene3D" id="2.30.29.30">
    <property type="entry name" value="Pleckstrin-homology domain (PH domain)/Phosphotyrosine-binding domain (PTB)"/>
    <property type="match status" value="1"/>
</dbReference>